<evidence type="ECO:0000256" key="4">
    <source>
        <dbReference type="PROSITE-ProRule" id="PRU00335"/>
    </source>
</evidence>
<feature type="compositionally biased region" description="Basic and acidic residues" evidence="5">
    <location>
        <begin position="1"/>
        <end position="12"/>
    </location>
</feature>
<feature type="domain" description="HTH tetR-type" evidence="6">
    <location>
        <begin position="23"/>
        <end position="83"/>
    </location>
</feature>
<dbReference type="OrthoDB" id="3237195at2"/>
<keyword evidence="3" id="KW-0804">Transcription</keyword>
<dbReference type="NCBIfam" id="NF041196">
    <property type="entry name" value="ScbR_bind_reg"/>
    <property type="match status" value="1"/>
</dbReference>
<dbReference type="Pfam" id="PF21935">
    <property type="entry name" value="TetR_C_45"/>
    <property type="match status" value="1"/>
</dbReference>
<keyword evidence="8" id="KW-1185">Reference proteome</keyword>
<dbReference type="Proteomes" id="UP000292507">
    <property type="component" value="Unassembled WGS sequence"/>
</dbReference>
<dbReference type="SUPFAM" id="SSF46689">
    <property type="entry name" value="Homeodomain-like"/>
    <property type="match status" value="1"/>
</dbReference>
<evidence type="ECO:0000256" key="1">
    <source>
        <dbReference type="ARBA" id="ARBA00023015"/>
    </source>
</evidence>
<keyword evidence="2 4" id="KW-0238">DNA-binding</keyword>
<dbReference type="PANTHER" id="PTHR47506">
    <property type="entry name" value="TRANSCRIPTIONAL REGULATORY PROTEIN"/>
    <property type="match status" value="1"/>
</dbReference>
<dbReference type="EMBL" id="SHKV01000001">
    <property type="protein sequence ID" value="RZU31546.1"/>
    <property type="molecule type" value="Genomic_DNA"/>
</dbReference>
<evidence type="ECO:0000256" key="2">
    <source>
        <dbReference type="ARBA" id="ARBA00023125"/>
    </source>
</evidence>
<protein>
    <submittedName>
        <fullName evidence="7">TetR family transcriptional regulator</fullName>
    </submittedName>
</protein>
<gene>
    <name evidence="7" type="ORF">BKA19_1214</name>
</gene>
<dbReference type="InterPro" id="IPR047923">
    <property type="entry name" value="ArpA-like"/>
</dbReference>
<dbReference type="RefSeq" id="WP_104530170.1">
    <property type="nucleotide sequence ID" value="NZ_POQT01000043.1"/>
</dbReference>
<reference evidence="7 8" key="1">
    <citation type="submission" date="2019-02" db="EMBL/GenBank/DDBJ databases">
        <title>Sequencing the genomes of 1000 actinobacteria strains.</title>
        <authorList>
            <person name="Klenk H.-P."/>
        </authorList>
    </citation>
    <scope>NUCLEOTIDE SEQUENCE [LARGE SCALE GENOMIC DNA]</scope>
    <source>
        <strain evidence="7 8">DSM 44509</strain>
    </source>
</reference>
<dbReference type="Pfam" id="PF00440">
    <property type="entry name" value="TetR_N"/>
    <property type="match status" value="1"/>
</dbReference>
<proteinExistence type="predicted"/>
<dbReference type="InterPro" id="IPR054126">
    <property type="entry name" value="CprB_TetR_C"/>
</dbReference>
<dbReference type="InterPro" id="IPR001647">
    <property type="entry name" value="HTH_TetR"/>
</dbReference>
<dbReference type="PROSITE" id="PS50977">
    <property type="entry name" value="HTH_TETR_2"/>
    <property type="match status" value="1"/>
</dbReference>
<name>A0A4V6MFK1_9ACTN</name>
<evidence type="ECO:0000313" key="7">
    <source>
        <dbReference type="EMBL" id="RZU31546.1"/>
    </source>
</evidence>
<dbReference type="AlphaFoldDB" id="A0A4V6MFK1"/>
<evidence type="ECO:0000313" key="8">
    <source>
        <dbReference type="Proteomes" id="UP000292507"/>
    </source>
</evidence>
<keyword evidence="1" id="KW-0805">Transcription regulation</keyword>
<dbReference type="Gene3D" id="1.10.357.10">
    <property type="entry name" value="Tetracycline Repressor, domain 2"/>
    <property type="match status" value="1"/>
</dbReference>
<feature type="DNA-binding region" description="H-T-H motif" evidence="4">
    <location>
        <begin position="46"/>
        <end position="65"/>
    </location>
</feature>
<dbReference type="PRINTS" id="PR00455">
    <property type="entry name" value="HTHTETR"/>
</dbReference>
<dbReference type="InterPro" id="IPR009057">
    <property type="entry name" value="Homeodomain-like_sf"/>
</dbReference>
<dbReference type="GO" id="GO:0003677">
    <property type="term" value="F:DNA binding"/>
    <property type="evidence" value="ECO:0007669"/>
    <property type="project" value="UniProtKB-UniRule"/>
</dbReference>
<organism evidence="7 8">
    <name type="scientific">Blastococcus saxobsidens</name>
    <dbReference type="NCBI Taxonomy" id="138336"/>
    <lineage>
        <taxon>Bacteria</taxon>
        <taxon>Bacillati</taxon>
        <taxon>Actinomycetota</taxon>
        <taxon>Actinomycetes</taxon>
        <taxon>Geodermatophilales</taxon>
        <taxon>Geodermatophilaceae</taxon>
        <taxon>Blastococcus</taxon>
    </lineage>
</organism>
<comment type="caution">
    <text evidence="7">The sequence shown here is derived from an EMBL/GenBank/DDBJ whole genome shotgun (WGS) entry which is preliminary data.</text>
</comment>
<feature type="region of interest" description="Disordered" evidence="5">
    <location>
        <begin position="1"/>
        <end position="20"/>
    </location>
</feature>
<dbReference type="InterPro" id="IPR036271">
    <property type="entry name" value="Tet_transcr_reg_TetR-rel_C_sf"/>
</dbReference>
<evidence type="ECO:0000256" key="5">
    <source>
        <dbReference type="SAM" id="MobiDB-lite"/>
    </source>
</evidence>
<accession>A0A4V6MFK1</accession>
<evidence type="ECO:0000259" key="6">
    <source>
        <dbReference type="PROSITE" id="PS50977"/>
    </source>
</evidence>
<dbReference type="InterPro" id="IPR023772">
    <property type="entry name" value="DNA-bd_HTH_TetR-type_CS"/>
</dbReference>
<dbReference type="PANTHER" id="PTHR47506:SF1">
    <property type="entry name" value="HTH-TYPE TRANSCRIPTIONAL REGULATOR YJDC"/>
    <property type="match status" value="1"/>
</dbReference>
<dbReference type="SUPFAM" id="SSF48498">
    <property type="entry name" value="Tetracyclin repressor-like, C-terminal domain"/>
    <property type="match status" value="1"/>
</dbReference>
<dbReference type="PROSITE" id="PS01081">
    <property type="entry name" value="HTH_TETR_1"/>
    <property type="match status" value="1"/>
</dbReference>
<evidence type="ECO:0000256" key="3">
    <source>
        <dbReference type="ARBA" id="ARBA00023163"/>
    </source>
</evidence>
<sequence>MADLRVDDDPPVRRLQGRANDGAATRRSIMTAAAVLFSEHGYPSTSLNDITAATGLTKGAVYWHFSSKEEIALSIVHETYERWPKVLADIAAAHDDVLQALVAVMNRIAQEFMHDPATQATKRLLFELPPATLSELPRPYVQWELLVTSLLQDGQAKGQISAHIPPAQAARVMVASFYGMDQISYQLERRADLLERVSEFWTLVWPALAPTEPIPAVGSPGVPSSG</sequence>